<sequence length="65" mass="7702">MNSIYHEKISNFSIILSCKKLRFECGLKSELFKSLKKCPNPEFFLKFARSGWMSCFDSKKFAFYT</sequence>
<organism evidence="1 2">
    <name type="scientific">Brachionus plicatilis</name>
    <name type="common">Marine rotifer</name>
    <name type="synonym">Brachionus muelleri</name>
    <dbReference type="NCBI Taxonomy" id="10195"/>
    <lineage>
        <taxon>Eukaryota</taxon>
        <taxon>Metazoa</taxon>
        <taxon>Spiralia</taxon>
        <taxon>Gnathifera</taxon>
        <taxon>Rotifera</taxon>
        <taxon>Eurotatoria</taxon>
        <taxon>Monogononta</taxon>
        <taxon>Pseudotrocha</taxon>
        <taxon>Ploima</taxon>
        <taxon>Brachionidae</taxon>
        <taxon>Brachionus</taxon>
    </lineage>
</organism>
<dbReference type="EMBL" id="REGN01007777">
    <property type="protein sequence ID" value="RNA05314.1"/>
    <property type="molecule type" value="Genomic_DNA"/>
</dbReference>
<comment type="caution">
    <text evidence="1">The sequence shown here is derived from an EMBL/GenBank/DDBJ whole genome shotgun (WGS) entry which is preliminary data.</text>
</comment>
<evidence type="ECO:0000313" key="1">
    <source>
        <dbReference type="EMBL" id="RNA05314.1"/>
    </source>
</evidence>
<dbReference type="AlphaFoldDB" id="A0A3M7Q286"/>
<proteinExistence type="predicted"/>
<keyword evidence="2" id="KW-1185">Reference proteome</keyword>
<accession>A0A3M7Q286</accession>
<name>A0A3M7Q286_BRAPC</name>
<evidence type="ECO:0000313" key="2">
    <source>
        <dbReference type="Proteomes" id="UP000276133"/>
    </source>
</evidence>
<gene>
    <name evidence="1" type="ORF">BpHYR1_036432</name>
</gene>
<dbReference type="Proteomes" id="UP000276133">
    <property type="component" value="Unassembled WGS sequence"/>
</dbReference>
<protein>
    <submittedName>
        <fullName evidence="1">Uncharacterized protein</fullName>
    </submittedName>
</protein>
<reference evidence="1 2" key="1">
    <citation type="journal article" date="2018" name="Sci. Rep.">
        <title>Genomic signatures of local adaptation to the degree of environmental predictability in rotifers.</title>
        <authorList>
            <person name="Franch-Gras L."/>
            <person name="Hahn C."/>
            <person name="Garcia-Roger E.M."/>
            <person name="Carmona M.J."/>
            <person name="Serra M."/>
            <person name="Gomez A."/>
        </authorList>
    </citation>
    <scope>NUCLEOTIDE SEQUENCE [LARGE SCALE GENOMIC DNA]</scope>
    <source>
        <strain evidence="1">HYR1</strain>
    </source>
</reference>